<protein>
    <recommendedName>
        <fullName evidence="10">Alpha-1,3-glucosyltransferase</fullName>
        <ecNumber evidence="10">2.4.1.-</ecNumber>
    </recommendedName>
</protein>
<feature type="transmembrane region" description="Helical" evidence="10">
    <location>
        <begin position="465"/>
        <end position="485"/>
    </location>
</feature>
<dbReference type="PANTHER" id="PTHR12413">
    <property type="entry name" value="DOLICHYL GLYCOSYLTRANSFERASE"/>
    <property type="match status" value="1"/>
</dbReference>
<feature type="transmembrane region" description="Helical" evidence="10">
    <location>
        <begin position="7"/>
        <end position="26"/>
    </location>
</feature>
<evidence type="ECO:0000256" key="1">
    <source>
        <dbReference type="ARBA" id="ARBA00004477"/>
    </source>
</evidence>
<comment type="caution">
    <text evidence="11">The sequence shown here is derived from an EMBL/GenBank/DDBJ whole genome shotgun (WGS) entry which is preliminary data.</text>
</comment>
<reference evidence="12" key="1">
    <citation type="submission" date="2017-10" db="EMBL/GenBank/DDBJ databases">
        <title>Rapid genome shrinkage in a self-fertile nematode reveals novel sperm competition proteins.</title>
        <authorList>
            <person name="Yin D."/>
            <person name="Schwarz E.M."/>
            <person name="Thomas C.G."/>
            <person name="Felde R.L."/>
            <person name="Korf I.F."/>
            <person name="Cutter A.D."/>
            <person name="Schartner C.M."/>
            <person name="Ralston E.J."/>
            <person name="Meyer B.J."/>
            <person name="Haag E.S."/>
        </authorList>
    </citation>
    <scope>NUCLEOTIDE SEQUENCE [LARGE SCALE GENOMIC DNA]</scope>
    <source>
        <strain evidence="12">JU1422</strain>
    </source>
</reference>
<keyword evidence="4 10" id="KW-0328">Glycosyltransferase</keyword>
<feature type="transmembrane region" description="Helical" evidence="10">
    <location>
        <begin position="325"/>
        <end position="346"/>
    </location>
</feature>
<evidence type="ECO:0000256" key="9">
    <source>
        <dbReference type="ARBA" id="ARBA00023136"/>
    </source>
</evidence>
<keyword evidence="5 10" id="KW-0808">Transferase</keyword>
<evidence type="ECO:0000313" key="11">
    <source>
        <dbReference type="EMBL" id="PIC43253.1"/>
    </source>
</evidence>
<dbReference type="UniPathway" id="UPA00378"/>
<evidence type="ECO:0000256" key="4">
    <source>
        <dbReference type="ARBA" id="ARBA00022676"/>
    </source>
</evidence>
<evidence type="ECO:0000256" key="5">
    <source>
        <dbReference type="ARBA" id="ARBA00022679"/>
    </source>
</evidence>
<feature type="transmembrane region" description="Helical" evidence="10">
    <location>
        <begin position="167"/>
        <end position="191"/>
    </location>
</feature>
<dbReference type="STRING" id="1611254.A0A2G5UUU2"/>
<dbReference type="EC" id="2.4.1.-" evidence="10"/>
<dbReference type="GO" id="GO:0006487">
    <property type="term" value="P:protein N-linked glycosylation"/>
    <property type="evidence" value="ECO:0007669"/>
    <property type="project" value="TreeGrafter"/>
</dbReference>
<comment type="similarity">
    <text evidence="3 10">Belongs to the ALG6/ALG8 glucosyltransferase family.</text>
</comment>
<evidence type="ECO:0000313" key="12">
    <source>
        <dbReference type="Proteomes" id="UP000230233"/>
    </source>
</evidence>
<dbReference type="PIRSF" id="PIRSF037345">
    <property type="entry name" value="Dolichyl-P-Glc/endonucV"/>
    <property type="match status" value="1"/>
</dbReference>
<sequence>MGEIPCILSIGAILIAFKCLLIPSYTSTDFEVHRNWMAVTWNRPLKAWYTESTSEWTLDYPPFFAYFEWALAYVAHTIGFDECLQISKTPIMSSRILVFQRLSVIATDIFYIAICALYAFKSPRLVAGIPKKMRKNAQEACFILLACLQALLICDSIHFQYNSMLTAFFILSMYFIDSGRFLLAALTFSILLNFKHIYVYYALGYVFFYLVNYFEFSAAKFLNNFPKAITLAISLLLPFAFSIFPFFHVAGVEGLQNIATRLFPVSRGLTHAFWAPNFWALYNFADLILYRILSILKIGKFEAPTYTSGLVQEYSHSVLPNVNPIGTLCLVVIASVIVLTGLVIRWRKGKDPIFNFERIFRKTYSRPVDFSLFAIFSALSFFYFGYHVHEKAIILITVPMTILAIKDPKYHRHLIHLSCIASFSLFPLLFTPFEILLKYAICVAYFFIQLTFLKRYTRMPLGDLLPWRHIASWVVLAIVEIYNTFLHKWLLSDRLPFAPLMVISVLTSIELTGFFGSLIWTTFADGIIEISWQKATCRLREQLIRDMTYSVQTVEDEQDVQIVAGVDTSASSSNPDMVYVSVSFWKYPDLQHLATISDTRILRLPYIPQYLAVREAEVVADFVRSVIAERPELRPDVILCDGFGQFHSRSCGMACHVGALTGIPSIGIAKNLALHDVYETVGIDKRAKVDQFVDSCREIFKSNKSVPGFIPFDIVEPVKLNILRMGGSMSGVFVSAGYGIDLDLATTISAKTLLNNTTCEPIRAADLESRRLVRENFDGNRDKIE</sequence>
<comment type="pathway">
    <text evidence="2 10">Protein modification; protein glycosylation.</text>
</comment>
<gene>
    <name evidence="11" type="primary">Cni-C08H9.3</name>
    <name evidence="11" type="synonym">Cnig_chr_II.g4052</name>
    <name evidence="11" type="ORF">B9Z55_004052</name>
</gene>
<feature type="transmembrane region" description="Helical" evidence="10">
    <location>
        <begin position="436"/>
        <end position="453"/>
    </location>
</feature>
<dbReference type="GO" id="GO:0042283">
    <property type="term" value="F:dolichyl pyrophosphate Glc1Man9GlcNAc2 alpha-1,3-glucosyltransferase activity"/>
    <property type="evidence" value="ECO:0007669"/>
    <property type="project" value="TreeGrafter"/>
</dbReference>
<comment type="subcellular location">
    <subcellularLocation>
        <location evidence="1 10">Endoplasmic reticulum membrane</location>
        <topology evidence="1 10">Multi-pass membrane protein</topology>
    </subcellularLocation>
</comment>
<dbReference type="GO" id="GO:0005789">
    <property type="term" value="C:endoplasmic reticulum membrane"/>
    <property type="evidence" value="ECO:0007669"/>
    <property type="project" value="UniProtKB-SubCell"/>
</dbReference>
<dbReference type="OrthoDB" id="1689333at2759"/>
<keyword evidence="7 10" id="KW-0256">Endoplasmic reticulum</keyword>
<dbReference type="GO" id="GO:0006281">
    <property type="term" value="P:DNA repair"/>
    <property type="evidence" value="ECO:0007669"/>
    <property type="project" value="InterPro"/>
</dbReference>
<feature type="transmembrane region" description="Helical" evidence="10">
    <location>
        <begin position="198"/>
        <end position="216"/>
    </location>
</feature>
<evidence type="ECO:0000256" key="3">
    <source>
        <dbReference type="ARBA" id="ARBA00008715"/>
    </source>
</evidence>
<dbReference type="InterPro" id="IPR021173">
    <property type="entry name" value="Algn-8"/>
</dbReference>
<evidence type="ECO:0000256" key="2">
    <source>
        <dbReference type="ARBA" id="ARBA00004922"/>
    </source>
</evidence>
<organism evidence="11 12">
    <name type="scientific">Caenorhabditis nigoni</name>
    <dbReference type="NCBI Taxonomy" id="1611254"/>
    <lineage>
        <taxon>Eukaryota</taxon>
        <taxon>Metazoa</taxon>
        <taxon>Ecdysozoa</taxon>
        <taxon>Nematoda</taxon>
        <taxon>Chromadorea</taxon>
        <taxon>Rhabditida</taxon>
        <taxon>Rhabditina</taxon>
        <taxon>Rhabditomorpha</taxon>
        <taxon>Rhabditoidea</taxon>
        <taxon>Rhabditidae</taxon>
        <taxon>Peloderinae</taxon>
        <taxon>Caenorhabditis</taxon>
    </lineage>
</organism>
<evidence type="ECO:0000256" key="8">
    <source>
        <dbReference type="ARBA" id="ARBA00022989"/>
    </source>
</evidence>
<accession>A0A2G5UUU2</accession>
<feature type="transmembrane region" description="Helical" evidence="10">
    <location>
        <begin position="367"/>
        <end position="386"/>
    </location>
</feature>
<feature type="transmembrane region" description="Helical" evidence="10">
    <location>
        <begin position="98"/>
        <end position="120"/>
    </location>
</feature>
<dbReference type="InterPro" id="IPR007581">
    <property type="entry name" value="Endonuclease-V"/>
</dbReference>
<dbReference type="AlphaFoldDB" id="A0A2G5UUU2"/>
<dbReference type="Pfam" id="PF03155">
    <property type="entry name" value="Alg6_Alg8"/>
    <property type="match status" value="1"/>
</dbReference>
<dbReference type="EMBL" id="PDUG01000002">
    <property type="protein sequence ID" value="PIC43253.1"/>
    <property type="molecule type" value="Genomic_DNA"/>
</dbReference>
<keyword evidence="12" id="KW-1185">Reference proteome</keyword>
<evidence type="ECO:0000256" key="10">
    <source>
        <dbReference type="RuleBase" id="RU363110"/>
    </source>
</evidence>
<feature type="transmembrane region" description="Helical" evidence="10">
    <location>
        <begin position="228"/>
        <end position="251"/>
    </location>
</feature>
<feature type="transmembrane region" description="Helical" evidence="10">
    <location>
        <begin position="272"/>
        <end position="293"/>
    </location>
</feature>
<evidence type="ECO:0000256" key="7">
    <source>
        <dbReference type="ARBA" id="ARBA00022824"/>
    </source>
</evidence>
<keyword evidence="8 10" id="KW-1133">Transmembrane helix</keyword>
<proteinExistence type="inferred from homology"/>
<dbReference type="InterPro" id="IPR004856">
    <property type="entry name" value="Glyco_trans_ALG6/ALG8"/>
</dbReference>
<keyword evidence="6 10" id="KW-0812">Transmembrane</keyword>
<dbReference type="GO" id="GO:0004519">
    <property type="term" value="F:endonuclease activity"/>
    <property type="evidence" value="ECO:0007669"/>
    <property type="project" value="InterPro"/>
</dbReference>
<dbReference type="Proteomes" id="UP000230233">
    <property type="component" value="Chromosome II"/>
</dbReference>
<dbReference type="Gene3D" id="3.30.2170.10">
    <property type="entry name" value="archaeoglobus fulgidus dsm 4304 superfamily"/>
    <property type="match status" value="1"/>
</dbReference>
<dbReference type="Pfam" id="PF04493">
    <property type="entry name" value="Endonuclease_5"/>
    <property type="match status" value="1"/>
</dbReference>
<evidence type="ECO:0000256" key="6">
    <source>
        <dbReference type="ARBA" id="ARBA00022692"/>
    </source>
</evidence>
<dbReference type="PANTHER" id="PTHR12413:SF2">
    <property type="entry name" value="DOLICHYL PYROPHOSPHATE GLC1MAN9GLCNAC2 ALPHA-1,3-GLUCOSYLTRANSFERASE-RELATED"/>
    <property type="match status" value="1"/>
</dbReference>
<feature type="transmembrane region" description="Helical" evidence="10">
    <location>
        <begin position="141"/>
        <end position="161"/>
    </location>
</feature>
<keyword evidence="9 10" id="KW-0472">Membrane</keyword>
<feature type="transmembrane region" description="Helical" evidence="10">
    <location>
        <begin position="497"/>
        <end position="520"/>
    </location>
</feature>
<name>A0A2G5UUU2_9PELO</name>